<comment type="pathway">
    <text evidence="7">Carotenoid biosynthesis; staphyloxanthin biosynthesis; staphyloxanthin from farnesyl diphosphate: step 4/5.</text>
</comment>
<evidence type="ECO:0000256" key="2">
    <source>
        <dbReference type="ARBA" id="ARBA00022475"/>
    </source>
</evidence>
<evidence type="ECO:0000256" key="6">
    <source>
        <dbReference type="ARBA" id="ARBA00037281"/>
    </source>
</evidence>
<comment type="function">
    <text evidence="6">Catalyzes the glycosylation of 4,4'-diaponeurosporenoate, i.e. the esterification of glucose at the C1'' position with the carboxyl group of 4,4'-diaponeurosporenic acid, to form glycosyl-4,4'-diaponeurosporenoate. This is a step in the biosynthesis of staphyloxanthin, an orange pigment present in most staphylococci strains.</text>
</comment>
<comment type="caution">
    <text evidence="11">The sequence shown here is derived from an EMBL/GenBank/DDBJ whole genome shotgun (WGS) entry which is preliminary data.</text>
</comment>
<comment type="subcellular location">
    <subcellularLocation>
        <location evidence="1">Cell membrane</location>
    </subcellularLocation>
</comment>
<name>A0A7J5B3G3_9MICO</name>
<keyword evidence="12" id="KW-1185">Reference proteome</keyword>
<comment type="similarity">
    <text evidence="8">Belongs to the glycosyltransferase 2 family. CrtQ subfamily.</text>
</comment>
<dbReference type="InterPro" id="IPR001173">
    <property type="entry name" value="Glyco_trans_2-like"/>
</dbReference>
<evidence type="ECO:0000256" key="5">
    <source>
        <dbReference type="ARBA" id="ARBA00023136"/>
    </source>
</evidence>
<dbReference type="SUPFAM" id="SSF53448">
    <property type="entry name" value="Nucleotide-diphospho-sugar transferases"/>
    <property type="match status" value="1"/>
</dbReference>
<dbReference type="EMBL" id="WBJX01000002">
    <property type="protein sequence ID" value="KAB1638563.1"/>
    <property type="molecule type" value="Genomic_DNA"/>
</dbReference>
<dbReference type="PANTHER" id="PTHR43646">
    <property type="entry name" value="GLYCOSYLTRANSFERASE"/>
    <property type="match status" value="1"/>
</dbReference>
<evidence type="ECO:0000256" key="3">
    <source>
        <dbReference type="ARBA" id="ARBA00022676"/>
    </source>
</evidence>
<evidence type="ECO:0000256" key="4">
    <source>
        <dbReference type="ARBA" id="ARBA00022679"/>
    </source>
</evidence>
<keyword evidence="2" id="KW-1003">Cell membrane</keyword>
<evidence type="ECO:0000256" key="9">
    <source>
        <dbReference type="ARBA" id="ARBA00040345"/>
    </source>
</evidence>
<dbReference type="InterPro" id="IPR029044">
    <property type="entry name" value="Nucleotide-diphossugar_trans"/>
</dbReference>
<dbReference type="OrthoDB" id="9777873at2"/>
<dbReference type="GO" id="GO:0005886">
    <property type="term" value="C:plasma membrane"/>
    <property type="evidence" value="ECO:0007669"/>
    <property type="project" value="UniProtKB-SubCell"/>
</dbReference>
<dbReference type="Gene3D" id="3.90.550.10">
    <property type="entry name" value="Spore Coat Polysaccharide Biosynthesis Protein SpsA, Chain A"/>
    <property type="match status" value="1"/>
</dbReference>
<sequence>MSSTSRPGGVREDARIRDVRIVVPARDEERTLETCLAALTAAMDALGRAQRDFQVRAQVVLVLDSCIDSSLEIAKRAADRDPRIHLIERAHGSVGRARRDGVRTALTLSAAHSGDTPLELHTVWIASTDADSVVPRDWLVGQLEFADDGADLLLGTVLLAHSGDPRNTELETRWLEEYVLEEGHPHIHAANLGVRASTYLQAGEYPPLREHEDVELASAVSRLGGVVRSSARHPVVTSARTTGRTPGGFAMFLSRLCGEEQTPRENQDTTIVRSIR</sequence>
<evidence type="ECO:0000256" key="1">
    <source>
        <dbReference type="ARBA" id="ARBA00004236"/>
    </source>
</evidence>
<reference evidence="11 12" key="1">
    <citation type="submission" date="2019-09" db="EMBL/GenBank/DDBJ databases">
        <title>Phylogeny of genus Pseudoclavibacter and closely related genus.</title>
        <authorList>
            <person name="Li Y."/>
        </authorList>
    </citation>
    <scope>NUCLEOTIDE SEQUENCE [LARGE SCALE GENOMIC DNA]</scope>
    <source>
        <strain evidence="11 12">THG-MD12</strain>
    </source>
</reference>
<dbReference type="Pfam" id="PF00535">
    <property type="entry name" value="Glycos_transf_2"/>
    <property type="match status" value="1"/>
</dbReference>
<dbReference type="AlphaFoldDB" id="A0A7J5B3G3"/>
<keyword evidence="5" id="KW-0472">Membrane</keyword>
<keyword evidence="4 11" id="KW-0808">Transferase</keyword>
<keyword evidence="3" id="KW-0328">Glycosyltransferase</keyword>
<feature type="domain" description="Glycosyltransferase 2-like" evidence="10">
    <location>
        <begin position="21"/>
        <end position="170"/>
    </location>
</feature>
<protein>
    <recommendedName>
        <fullName evidence="9">4,4'-diaponeurosporenoate glycosyltransferase</fullName>
    </recommendedName>
</protein>
<evidence type="ECO:0000313" key="11">
    <source>
        <dbReference type="EMBL" id="KAB1638563.1"/>
    </source>
</evidence>
<accession>A0A7J5B3G3</accession>
<proteinExistence type="inferred from homology"/>
<evidence type="ECO:0000256" key="8">
    <source>
        <dbReference type="ARBA" id="ARBA00038120"/>
    </source>
</evidence>
<evidence type="ECO:0000259" key="10">
    <source>
        <dbReference type="Pfam" id="PF00535"/>
    </source>
</evidence>
<dbReference type="Proteomes" id="UP000490386">
    <property type="component" value="Unassembled WGS sequence"/>
</dbReference>
<evidence type="ECO:0000256" key="7">
    <source>
        <dbReference type="ARBA" id="ARBA00037904"/>
    </source>
</evidence>
<gene>
    <name evidence="11" type="ORF">F8O03_09290</name>
</gene>
<organism evidence="11 12">
    <name type="scientific">Pseudoclavibacter terrae</name>
    <dbReference type="NCBI Taxonomy" id="1530195"/>
    <lineage>
        <taxon>Bacteria</taxon>
        <taxon>Bacillati</taxon>
        <taxon>Actinomycetota</taxon>
        <taxon>Actinomycetes</taxon>
        <taxon>Micrococcales</taxon>
        <taxon>Microbacteriaceae</taxon>
        <taxon>Pseudoclavibacter</taxon>
    </lineage>
</organism>
<evidence type="ECO:0000313" key="12">
    <source>
        <dbReference type="Proteomes" id="UP000490386"/>
    </source>
</evidence>
<dbReference type="RefSeq" id="WP_151423582.1">
    <property type="nucleotide sequence ID" value="NZ_WBJX01000002.1"/>
</dbReference>
<dbReference type="PANTHER" id="PTHR43646:SF2">
    <property type="entry name" value="GLYCOSYLTRANSFERASE 2-LIKE DOMAIN-CONTAINING PROTEIN"/>
    <property type="match status" value="1"/>
</dbReference>
<dbReference type="GO" id="GO:0016757">
    <property type="term" value="F:glycosyltransferase activity"/>
    <property type="evidence" value="ECO:0007669"/>
    <property type="project" value="UniProtKB-KW"/>
</dbReference>